<comment type="caution">
    <text evidence="7">The sequence shown here is derived from an EMBL/GenBank/DDBJ whole genome shotgun (WGS) entry which is preliminary data.</text>
</comment>
<protein>
    <recommendedName>
        <fullName evidence="1">DNA (cytosine-5-)-methyltransferase</fullName>
        <ecNumber evidence="1">2.1.1.37</ecNumber>
    </recommendedName>
</protein>
<dbReference type="Gene3D" id="1.10.1670.10">
    <property type="entry name" value="Helix-hairpin-Helix base-excision DNA repair enzymes (C-terminal)"/>
    <property type="match status" value="1"/>
</dbReference>
<dbReference type="Gene3D" id="3.90.120.10">
    <property type="entry name" value="DNA Methylase, subunit A, domain 2"/>
    <property type="match status" value="1"/>
</dbReference>
<keyword evidence="3 7" id="KW-0808">Transferase</keyword>
<dbReference type="InterPro" id="IPR018117">
    <property type="entry name" value="C5_DNA_meth_AS"/>
</dbReference>
<dbReference type="GO" id="GO:0003886">
    <property type="term" value="F:DNA (cytosine-5-)-methyltransferase activity"/>
    <property type="evidence" value="ECO:0007669"/>
    <property type="project" value="UniProtKB-EC"/>
</dbReference>
<dbReference type="SUPFAM" id="SSF48150">
    <property type="entry name" value="DNA-glycosylase"/>
    <property type="match status" value="1"/>
</dbReference>
<dbReference type="EMBL" id="NEDJ01000070">
    <property type="protein sequence ID" value="OSO93937.1"/>
    <property type="molecule type" value="Genomic_DNA"/>
</dbReference>
<dbReference type="PANTHER" id="PTHR10629">
    <property type="entry name" value="CYTOSINE-SPECIFIC METHYLTRANSFERASE"/>
    <property type="match status" value="1"/>
</dbReference>
<dbReference type="NCBIfam" id="TIGR00675">
    <property type="entry name" value="dcm"/>
    <property type="match status" value="1"/>
</dbReference>
<keyword evidence="4" id="KW-0949">S-adenosyl-L-methionine</keyword>
<evidence type="ECO:0000313" key="8">
    <source>
        <dbReference type="Proteomes" id="UP000193587"/>
    </source>
</evidence>
<evidence type="ECO:0000256" key="6">
    <source>
        <dbReference type="SAM" id="MobiDB-lite"/>
    </source>
</evidence>
<dbReference type="Proteomes" id="UP000193587">
    <property type="component" value="Unassembled WGS sequence"/>
</dbReference>
<keyword evidence="2 7" id="KW-0489">Methyltransferase</keyword>
<dbReference type="GO" id="GO:0044027">
    <property type="term" value="P:negative regulation of gene expression via chromosomal CpG island methylation"/>
    <property type="evidence" value="ECO:0007669"/>
    <property type="project" value="TreeGrafter"/>
</dbReference>
<dbReference type="Pfam" id="PF00145">
    <property type="entry name" value="DNA_methylase"/>
    <property type="match status" value="1"/>
</dbReference>
<organism evidence="7 8">
    <name type="scientific">Halorubrum ezzemoulense DSM 17463</name>
    <dbReference type="NCBI Taxonomy" id="1121945"/>
    <lineage>
        <taxon>Archaea</taxon>
        <taxon>Methanobacteriati</taxon>
        <taxon>Methanobacteriota</taxon>
        <taxon>Stenosarchaea group</taxon>
        <taxon>Halobacteria</taxon>
        <taxon>Halobacteriales</taxon>
        <taxon>Haloferacaceae</taxon>
        <taxon>Halorubrum</taxon>
    </lineage>
</organism>
<evidence type="ECO:0000256" key="2">
    <source>
        <dbReference type="ARBA" id="ARBA00022603"/>
    </source>
</evidence>
<dbReference type="InterPro" id="IPR029063">
    <property type="entry name" value="SAM-dependent_MTases_sf"/>
</dbReference>
<dbReference type="InterPro" id="IPR011257">
    <property type="entry name" value="DNA_glycosylase"/>
</dbReference>
<evidence type="ECO:0000313" key="7">
    <source>
        <dbReference type="EMBL" id="OSO93937.1"/>
    </source>
</evidence>
<dbReference type="EC" id="2.1.1.37" evidence="1"/>
<proteinExistence type="inferred from homology"/>
<dbReference type="InterPro" id="IPR050390">
    <property type="entry name" value="C5-Methyltransferase"/>
</dbReference>
<dbReference type="SUPFAM" id="SSF53335">
    <property type="entry name" value="S-adenosyl-L-methionine-dependent methyltransferases"/>
    <property type="match status" value="1"/>
</dbReference>
<dbReference type="Gene3D" id="1.10.340.30">
    <property type="entry name" value="Hypothetical protein, domain 2"/>
    <property type="match status" value="1"/>
</dbReference>
<evidence type="ECO:0000256" key="1">
    <source>
        <dbReference type="ARBA" id="ARBA00011975"/>
    </source>
</evidence>
<dbReference type="AlphaFoldDB" id="A0A1X4GA30"/>
<feature type="region of interest" description="Disordered" evidence="6">
    <location>
        <begin position="727"/>
        <end position="747"/>
    </location>
</feature>
<gene>
    <name evidence="7" type="ORF">B9H04_14790</name>
</gene>
<dbReference type="PROSITE" id="PS00094">
    <property type="entry name" value="C5_MTASE_1"/>
    <property type="match status" value="1"/>
</dbReference>
<comment type="similarity">
    <text evidence="5">Belongs to the class I-like SAM-binding methyltransferase superfamily. C5-methyltransferase family.</text>
</comment>
<sequence length="747" mass="83651">MPESVTSPNSPVELIRSASDAERDIHRELLFDNIEFLIDVLTAAHAKRQRMDPVGCVGSTPERLARKRDKYTETCRYATIKREKSGDQDHCSCGDPLYNSDDPLDTVAAVVLSGPVESPAQRFFERWSRNAVRALREQYGDWEEISSLSQDSLSEVLGEFVRGGGVGRQRISRLQQLLTAVEKADYTDGVTLREFSRVQYQTYVDFLTEIPGIQENDAWWLLQTAFDKPTWPVDSQVDRLLCSLGLLDPADLKKERGRRHLLEDKLIDRQIATLYRALSTHAITAGGDVCGEACEIRKFLLTHRLRQQKSEQEGPIAVDLFAGAGGLSCGIGQTEFNVQWAIDNDPDAVATYRFNHPEIPHENVVCGDVREVNLSQRIKQTVGSPDILVGGPPCQSLSQAGYRSRRAGDEDYSVLDDGRTTLYTQYVQTVEELRPKAIVMENVEGMVNEVGDTGVRVIDWVIEDLELLSETGLGYDVEYRVQDMAELGVPQKRERVLLLGVREDLVEQNSSSTSELLDDIPVEGETQDIQQGLSGLPRLRRGEGGRVLAEIGRGSKSDYVNTHNLDSGTNLCFNHLAREHPMEKDRILFDEALEPGDTGWDIKYGSDGEYAEYIEYDVGTAEKQRFGDKYRMLQWSEPAPTIVAHLAKDANGYVLPDYYEYGYPDEERADPSRNRGITPREAARLQSFPDDYVFLGPFTSWFRQIGNAVPPIAGKRIGQVIGQFLTSTEQPNVETDAPPTNEAASDD</sequence>
<dbReference type="STRING" id="1121945.GCA_000421805_03269"/>
<evidence type="ECO:0000256" key="3">
    <source>
        <dbReference type="ARBA" id="ARBA00022679"/>
    </source>
</evidence>
<dbReference type="InterPro" id="IPR023170">
    <property type="entry name" value="HhH_base_excis_C"/>
</dbReference>
<accession>A0A1X4GA30</accession>
<dbReference type="PROSITE" id="PS51679">
    <property type="entry name" value="SAM_MT_C5"/>
    <property type="match status" value="1"/>
</dbReference>
<reference evidence="7 8" key="1">
    <citation type="submission" date="2017-04" db="EMBL/GenBank/DDBJ databases">
        <title>MLSA of the genus Halorubrum.</title>
        <authorList>
            <person name="De La Haba R."/>
            <person name="Sanchez-Porro C."/>
            <person name="Infante-Dominguez C."/>
            <person name="Ventosa A."/>
        </authorList>
    </citation>
    <scope>NUCLEOTIDE SEQUENCE [LARGE SCALE GENOMIC DNA]</scope>
    <source>
        <strain evidence="7 8">DSM 17463</strain>
    </source>
</reference>
<evidence type="ECO:0000256" key="4">
    <source>
        <dbReference type="ARBA" id="ARBA00022691"/>
    </source>
</evidence>
<dbReference type="RefSeq" id="WP_080508712.1">
    <property type="nucleotide sequence ID" value="NZ_ATXS01000039.1"/>
</dbReference>
<dbReference type="PANTHER" id="PTHR10629:SF52">
    <property type="entry name" value="DNA (CYTOSINE-5)-METHYLTRANSFERASE 1"/>
    <property type="match status" value="1"/>
</dbReference>
<name>A0A1X4GA30_HALEZ</name>
<evidence type="ECO:0000256" key="5">
    <source>
        <dbReference type="RuleBase" id="RU000416"/>
    </source>
</evidence>
<dbReference type="GO" id="GO:0032259">
    <property type="term" value="P:methylation"/>
    <property type="evidence" value="ECO:0007669"/>
    <property type="project" value="UniProtKB-KW"/>
</dbReference>
<dbReference type="InterPro" id="IPR001525">
    <property type="entry name" value="C5_MeTfrase"/>
</dbReference>
<dbReference type="GO" id="GO:0006281">
    <property type="term" value="P:DNA repair"/>
    <property type="evidence" value="ECO:0007669"/>
    <property type="project" value="InterPro"/>
</dbReference>
<dbReference type="Gene3D" id="3.40.50.150">
    <property type="entry name" value="Vaccinia Virus protein VP39"/>
    <property type="match status" value="1"/>
</dbReference>
<dbReference type="PRINTS" id="PR00105">
    <property type="entry name" value="C5METTRFRASE"/>
</dbReference>
<dbReference type="GO" id="GO:0003677">
    <property type="term" value="F:DNA binding"/>
    <property type="evidence" value="ECO:0007669"/>
    <property type="project" value="TreeGrafter"/>
</dbReference>